<comment type="similarity">
    <text evidence="2">Belongs to the major facilitator superfamily. Metabolite:H+ Symporter (MHS) family (TC 2.A.1.6) family.</text>
</comment>
<feature type="transmembrane region" description="Helical" evidence="9">
    <location>
        <begin position="114"/>
        <end position="139"/>
    </location>
</feature>
<dbReference type="Pfam" id="PF07690">
    <property type="entry name" value="MFS_1"/>
    <property type="match status" value="1"/>
</dbReference>
<feature type="transmembrane region" description="Helical" evidence="9">
    <location>
        <begin position="237"/>
        <end position="262"/>
    </location>
</feature>
<sequence length="455" mass="48587">MSRQKAAPPKHQVLAAVIGNALEWYDFIVFGFLAVVISRLFFPSESEYSSLLMATATFGVGFFMRPVGGILLGIYADRRGRKAALQLIIGMMTVSIAMIAFAPPYAAIGVAAPLLIVLARLLQGFATGGEFASATSFLIESAPANRRGLYGSWQMFGQGLAVFCGAAITALVTNGLTPEALDAWGWRIPFIIGLIIGPVGLWMRRHLSETSAFLEARQAPKEKQSLARMLRNHLREVITVMGLTVCGTVGFYVILVYMPTFANRQLNLPLTDAFTAQVIAVALMTLLMPVFGALSDRLGRKALIIAATAGLLVALYPLFSWVHAAPSFARLMTMQVVLCTLLAAYFGPISAAMAEQFPAGVRSTGLALAYNLAVMIFGGFAQFIVTWLIHTTGMAIAPVFYVIFAAALGLVAAFFLIDRTHEANLAVVDDGGPVNAQTQPASAGVPSQRASAQGL</sequence>
<gene>
    <name evidence="11" type="ORF">I0D00_13560</name>
</gene>
<keyword evidence="3" id="KW-0813">Transport</keyword>
<evidence type="ECO:0000256" key="4">
    <source>
        <dbReference type="ARBA" id="ARBA00022475"/>
    </source>
</evidence>
<evidence type="ECO:0000256" key="3">
    <source>
        <dbReference type="ARBA" id="ARBA00022448"/>
    </source>
</evidence>
<dbReference type="PANTHER" id="PTHR43528:SF8">
    <property type="entry name" value="BLR0239 PROTEIN"/>
    <property type="match status" value="1"/>
</dbReference>
<evidence type="ECO:0000256" key="9">
    <source>
        <dbReference type="SAM" id="Phobius"/>
    </source>
</evidence>
<comment type="caution">
    <text evidence="11">The sequence shown here is derived from an EMBL/GenBank/DDBJ whole genome shotgun (WGS) entry which is preliminary data.</text>
</comment>
<dbReference type="PANTHER" id="PTHR43528">
    <property type="entry name" value="ALPHA-KETOGLUTARATE PERMEASE"/>
    <property type="match status" value="1"/>
</dbReference>
<evidence type="ECO:0000256" key="6">
    <source>
        <dbReference type="ARBA" id="ARBA00022847"/>
    </source>
</evidence>
<feature type="transmembrane region" description="Helical" evidence="9">
    <location>
        <begin position="274"/>
        <end position="295"/>
    </location>
</feature>
<proteinExistence type="inferred from homology"/>
<dbReference type="Gene3D" id="1.20.1250.20">
    <property type="entry name" value="MFS general substrate transporter like domains"/>
    <property type="match status" value="2"/>
</dbReference>
<feature type="transmembrane region" description="Helical" evidence="9">
    <location>
        <begin position="328"/>
        <end position="347"/>
    </location>
</feature>
<comment type="subcellular location">
    <subcellularLocation>
        <location evidence="1">Cell membrane</location>
        <topology evidence="1">Multi-pass membrane protein</topology>
    </subcellularLocation>
</comment>
<dbReference type="PROSITE" id="PS00217">
    <property type="entry name" value="SUGAR_TRANSPORT_2"/>
    <property type="match status" value="1"/>
</dbReference>
<keyword evidence="4" id="KW-1003">Cell membrane</keyword>
<evidence type="ECO:0000313" key="12">
    <source>
        <dbReference type="Proteomes" id="UP001196601"/>
    </source>
</evidence>
<feature type="domain" description="Major facilitator superfamily (MFS) profile" evidence="10">
    <location>
        <begin position="12"/>
        <end position="421"/>
    </location>
</feature>
<feature type="transmembrane region" description="Helical" evidence="9">
    <location>
        <begin position="184"/>
        <end position="203"/>
    </location>
</feature>
<evidence type="ECO:0000313" key="11">
    <source>
        <dbReference type="EMBL" id="MBS7662964.1"/>
    </source>
</evidence>
<feature type="transmembrane region" description="Helical" evidence="9">
    <location>
        <begin position="302"/>
        <end position="322"/>
    </location>
</feature>
<dbReference type="InterPro" id="IPR051084">
    <property type="entry name" value="H+-coupled_symporters"/>
</dbReference>
<dbReference type="Proteomes" id="UP001196601">
    <property type="component" value="Unassembled WGS sequence"/>
</dbReference>
<keyword evidence="8 9" id="KW-0472">Membrane</keyword>
<protein>
    <submittedName>
        <fullName evidence="11">MFS transporter</fullName>
    </submittedName>
</protein>
<feature type="transmembrane region" description="Helical" evidence="9">
    <location>
        <begin position="151"/>
        <end position="172"/>
    </location>
</feature>
<dbReference type="InterPro" id="IPR011701">
    <property type="entry name" value="MFS"/>
</dbReference>
<keyword evidence="6" id="KW-0769">Symport</keyword>
<organism evidence="11 12">
    <name type="scientific">Pseudomonas lalucatii</name>
    <dbReference type="NCBI Taxonomy" id="1424203"/>
    <lineage>
        <taxon>Bacteria</taxon>
        <taxon>Pseudomonadati</taxon>
        <taxon>Pseudomonadota</taxon>
        <taxon>Gammaproteobacteria</taxon>
        <taxon>Pseudomonadales</taxon>
        <taxon>Pseudomonadaceae</taxon>
        <taxon>Pseudomonas</taxon>
    </lineage>
</organism>
<evidence type="ECO:0000256" key="5">
    <source>
        <dbReference type="ARBA" id="ARBA00022692"/>
    </source>
</evidence>
<keyword evidence="7 9" id="KW-1133">Transmembrane helix</keyword>
<feature type="transmembrane region" description="Helical" evidence="9">
    <location>
        <begin position="48"/>
        <end position="75"/>
    </location>
</feature>
<evidence type="ECO:0000256" key="2">
    <source>
        <dbReference type="ARBA" id="ARBA00008240"/>
    </source>
</evidence>
<accession>A0ABS5Q2R7</accession>
<dbReference type="RefSeq" id="WP_213640380.1">
    <property type="nucleotide sequence ID" value="NZ_JADPMV010000002.1"/>
</dbReference>
<evidence type="ECO:0000259" key="10">
    <source>
        <dbReference type="PROSITE" id="PS50850"/>
    </source>
</evidence>
<feature type="transmembrane region" description="Helical" evidence="9">
    <location>
        <begin position="87"/>
        <end position="108"/>
    </location>
</feature>
<name>A0ABS5Q2R7_9PSED</name>
<dbReference type="SUPFAM" id="SSF103473">
    <property type="entry name" value="MFS general substrate transporter"/>
    <property type="match status" value="1"/>
</dbReference>
<dbReference type="InterPro" id="IPR036259">
    <property type="entry name" value="MFS_trans_sf"/>
</dbReference>
<feature type="transmembrane region" description="Helical" evidence="9">
    <location>
        <begin position="21"/>
        <end position="42"/>
    </location>
</feature>
<keyword evidence="12" id="KW-1185">Reference proteome</keyword>
<dbReference type="PROSITE" id="PS50850">
    <property type="entry name" value="MFS"/>
    <property type="match status" value="1"/>
</dbReference>
<evidence type="ECO:0000256" key="8">
    <source>
        <dbReference type="ARBA" id="ARBA00023136"/>
    </source>
</evidence>
<reference evidence="11 12" key="1">
    <citation type="journal article" date="2021" name="Syst. Appl. Microbiol.">
        <title>Pseudomonas lalucatii sp. nov. isolated from Vallgornera, a karstic cave in Mallorca, Western Mediterranean.</title>
        <authorList>
            <person name="Busquets A."/>
            <person name="Mulet M."/>
            <person name="Gomila M."/>
            <person name="Garcia-Valdes E."/>
        </authorList>
    </citation>
    <scope>NUCLEOTIDE SEQUENCE [LARGE SCALE GENOMIC DNA]</scope>
    <source>
        <strain evidence="11 12">R1b54</strain>
    </source>
</reference>
<keyword evidence="5 9" id="KW-0812">Transmembrane</keyword>
<dbReference type="InterPro" id="IPR020846">
    <property type="entry name" value="MFS_dom"/>
</dbReference>
<dbReference type="EMBL" id="JADPMV010000002">
    <property type="protein sequence ID" value="MBS7662964.1"/>
    <property type="molecule type" value="Genomic_DNA"/>
</dbReference>
<evidence type="ECO:0000256" key="1">
    <source>
        <dbReference type="ARBA" id="ARBA00004651"/>
    </source>
</evidence>
<dbReference type="InterPro" id="IPR005829">
    <property type="entry name" value="Sugar_transporter_CS"/>
</dbReference>
<feature type="transmembrane region" description="Helical" evidence="9">
    <location>
        <begin position="395"/>
        <end position="417"/>
    </location>
</feature>
<feature type="transmembrane region" description="Helical" evidence="9">
    <location>
        <begin position="368"/>
        <end position="389"/>
    </location>
</feature>
<evidence type="ECO:0000256" key="7">
    <source>
        <dbReference type="ARBA" id="ARBA00022989"/>
    </source>
</evidence>